<evidence type="ECO:0000313" key="6">
    <source>
        <dbReference type="EMBL" id="VDN99665.1"/>
    </source>
</evidence>
<evidence type="ECO:0000313" key="8">
    <source>
        <dbReference type="WBParaSite" id="HNAJ_0000380801-mRNA-1"/>
    </source>
</evidence>
<dbReference type="InterPro" id="IPR026052">
    <property type="entry name" value="DNA-bd_prot-inh"/>
</dbReference>
<dbReference type="GO" id="GO:0005634">
    <property type="term" value="C:nucleus"/>
    <property type="evidence" value="ECO:0007669"/>
    <property type="project" value="UniProtKB-SubCell"/>
</dbReference>
<dbReference type="Gene3D" id="4.10.280.10">
    <property type="entry name" value="Helix-loop-helix DNA-binding domain"/>
    <property type="match status" value="1"/>
</dbReference>
<evidence type="ECO:0000256" key="1">
    <source>
        <dbReference type="ARBA" id="ARBA00004123"/>
    </source>
</evidence>
<keyword evidence="4" id="KW-0804">Transcription</keyword>
<keyword evidence="7" id="KW-1185">Reference proteome</keyword>
<accession>A0A0R3T9R9</accession>
<sequence>MTAAHCTFFDGSNTESFQSMQGCMRKLQLMVPKLRGQKTVKQLDLIHHVIEYIHDLELLLSEDESPPSSNKMNPITQRSEPEIVNFPPRIFIPGSMSRLPSILLQ</sequence>
<protein>
    <submittedName>
        <fullName evidence="8">BHLH domain-containing protein</fullName>
    </submittedName>
</protein>
<keyword evidence="3" id="KW-0805">Transcription regulation</keyword>
<dbReference type="GO" id="GO:0032922">
    <property type="term" value="P:circadian regulation of gene expression"/>
    <property type="evidence" value="ECO:0007669"/>
    <property type="project" value="TreeGrafter"/>
</dbReference>
<reference evidence="6 7" key="2">
    <citation type="submission" date="2018-11" db="EMBL/GenBank/DDBJ databases">
        <authorList>
            <consortium name="Pathogen Informatics"/>
        </authorList>
    </citation>
    <scope>NUCLEOTIDE SEQUENCE [LARGE SCALE GENOMIC DNA]</scope>
</reference>
<evidence type="ECO:0000256" key="2">
    <source>
        <dbReference type="ARBA" id="ARBA00022491"/>
    </source>
</evidence>
<dbReference type="GO" id="GO:0046983">
    <property type="term" value="F:protein dimerization activity"/>
    <property type="evidence" value="ECO:0007669"/>
    <property type="project" value="InterPro"/>
</dbReference>
<dbReference type="InterPro" id="IPR036638">
    <property type="entry name" value="HLH_DNA-bd_sf"/>
</dbReference>
<dbReference type="WBParaSite" id="HNAJ_0000380801-mRNA-1">
    <property type="protein sequence ID" value="HNAJ_0000380801-mRNA-1"/>
    <property type="gene ID" value="HNAJ_0000380801"/>
</dbReference>
<dbReference type="PANTHER" id="PTHR11723:SF17">
    <property type="entry name" value="PROTEIN EXTRA-MACROCHAETAE"/>
    <property type="match status" value="1"/>
</dbReference>
<dbReference type="GO" id="GO:0030154">
    <property type="term" value="P:cell differentiation"/>
    <property type="evidence" value="ECO:0007669"/>
    <property type="project" value="TreeGrafter"/>
</dbReference>
<dbReference type="AlphaFoldDB" id="A0A0R3T9R9"/>
<keyword evidence="2" id="KW-0678">Repressor</keyword>
<proteinExistence type="predicted"/>
<evidence type="ECO:0000256" key="3">
    <source>
        <dbReference type="ARBA" id="ARBA00023015"/>
    </source>
</evidence>
<dbReference type="OrthoDB" id="10047910at2759"/>
<organism evidence="8">
    <name type="scientific">Rodentolepis nana</name>
    <name type="common">Dwarf tapeworm</name>
    <name type="synonym">Hymenolepis nana</name>
    <dbReference type="NCBI Taxonomy" id="102285"/>
    <lineage>
        <taxon>Eukaryota</taxon>
        <taxon>Metazoa</taxon>
        <taxon>Spiralia</taxon>
        <taxon>Lophotrochozoa</taxon>
        <taxon>Platyhelminthes</taxon>
        <taxon>Cestoda</taxon>
        <taxon>Eucestoda</taxon>
        <taxon>Cyclophyllidea</taxon>
        <taxon>Hymenolepididae</taxon>
        <taxon>Rodentolepis</taxon>
    </lineage>
</organism>
<keyword evidence="5" id="KW-0539">Nucleus</keyword>
<evidence type="ECO:0000313" key="7">
    <source>
        <dbReference type="Proteomes" id="UP000278807"/>
    </source>
</evidence>
<reference evidence="8" key="1">
    <citation type="submission" date="2017-02" db="UniProtKB">
        <authorList>
            <consortium name="WormBaseParasite"/>
        </authorList>
    </citation>
    <scope>IDENTIFICATION</scope>
</reference>
<dbReference type="EMBL" id="UZAE01002364">
    <property type="protein sequence ID" value="VDN99665.1"/>
    <property type="molecule type" value="Genomic_DNA"/>
</dbReference>
<dbReference type="Proteomes" id="UP000278807">
    <property type="component" value="Unassembled WGS sequence"/>
</dbReference>
<evidence type="ECO:0000256" key="4">
    <source>
        <dbReference type="ARBA" id="ARBA00023163"/>
    </source>
</evidence>
<comment type="subcellular location">
    <subcellularLocation>
        <location evidence="1">Nucleus</location>
    </subcellularLocation>
</comment>
<gene>
    <name evidence="6" type="ORF">HNAJ_LOCUS3806</name>
</gene>
<name>A0A0R3T9R9_RODNA</name>
<dbReference type="PANTHER" id="PTHR11723">
    <property type="entry name" value="DNA-BINDING PROTEIN INHIBITOR"/>
    <property type="match status" value="1"/>
</dbReference>
<evidence type="ECO:0000256" key="5">
    <source>
        <dbReference type="ARBA" id="ARBA00023242"/>
    </source>
</evidence>
<dbReference type="GO" id="GO:0000122">
    <property type="term" value="P:negative regulation of transcription by RNA polymerase II"/>
    <property type="evidence" value="ECO:0007669"/>
    <property type="project" value="InterPro"/>
</dbReference>
<dbReference type="SUPFAM" id="SSF47459">
    <property type="entry name" value="HLH, helix-loop-helix DNA-binding domain"/>
    <property type="match status" value="1"/>
</dbReference>
<dbReference type="GO" id="GO:0005737">
    <property type="term" value="C:cytoplasm"/>
    <property type="evidence" value="ECO:0007669"/>
    <property type="project" value="InterPro"/>
</dbReference>